<feature type="chain" id="PRO_5024858601" description="Beta-lactamase family protein" evidence="1">
    <location>
        <begin position="20"/>
        <end position="387"/>
    </location>
</feature>
<sequence>MRVRAAGWCGVGALAAVLAGCGGGGDGTGTDSAAATDSTASLTQAAAVRRTRTTTPTTTSTTTATTTVTVSDRQAAAAKAATTDPACTGITAFYWEIGDKTGKLGSGQGGTGTTKPTATTLMPVASASKWVYASAVIEAQKGVLSADDVSYLSMRSGYTNFNDCSSTTGMTVAACLTAAGRFSGTNGDYEADTAGQFYYGGGHMQVHAVQRGWGSYTTSSLTTALKGIKGMPTNSFNYTNVQLAGGLGTNASNYGLFLRHVLDGTLAQTAAALGQHAVCAHANGSDCTGVIFSPINQSHPGGPNDIGNESWHYSLGHWVEDDPSLGDGTFSSPGKFGFYPWIDKSKTWYGVLARYDAANVYNTDPTQTPYNTSRLCGRKIRQAWLNP</sequence>
<dbReference type="Gene3D" id="3.40.710.10">
    <property type="entry name" value="DD-peptidase/beta-lactamase superfamily"/>
    <property type="match status" value="1"/>
</dbReference>
<reference evidence="2 3" key="1">
    <citation type="submission" date="2019-09" db="EMBL/GenBank/DDBJ databases">
        <title>Draft genome sequences of 48 bacterial type strains from the CCUG.</title>
        <authorList>
            <person name="Tunovic T."/>
            <person name="Pineiro-Iglesias B."/>
            <person name="Unosson C."/>
            <person name="Inganas E."/>
            <person name="Ohlen M."/>
            <person name="Cardew S."/>
            <person name="Jensie-Markopoulos S."/>
            <person name="Salva-Serra F."/>
            <person name="Jaen-Luchoro D."/>
            <person name="Karlsson R."/>
            <person name="Svensson-Stadler L."/>
            <person name="Chun J."/>
            <person name="Moore E."/>
        </authorList>
    </citation>
    <scope>NUCLEOTIDE SEQUENCE [LARGE SCALE GENOMIC DNA]</scope>
    <source>
        <strain evidence="2 3">CCUG 30977</strain>
    </source>
</reference>
<organism evidence="2 3">
    <name type="scientific">Ideonella dechloratans</name>
    <dbReference type="NCBI Taxonomy" id="36863"/>
    <lineage>
        <taxon>Bacteria</taxon>
        <taxon>Pseudomonadati</taxon>
        <taxon>Pseudomonadota</taxon>
        <taxon>Betaproteobacteria</taxon>
        <taxon>Burkholderiales</taxon>
        <taxon>Sphaerotilaceae</taxon>
        <taxon>Ideonella</taxon>
    </lineage>
</organism>
<dbReference type="PROSITE" id="PS51257">
    <property type="entry name" value="PROKAR_LIPOPROTEIN"/>
    <property type="match status" value="1"/>
</dbReference>
<gene>
    <name evidence="2" type="ORF">F7Q92_07250</name>
</gene>
<comment type="caution">
    <text evidence="2">The sequence shown here is derived from an EMBL/GenBank/DDBJ whole genome shotgun (WGS) entry which is preliminary data.</text>
</comment>
<evidence type="ECO:0000313" key="3">
    <source>
        <dbReference type="Proteomes" id="UP000430120"/>
    </source>
</evidence>
<proteinExistence type="predicted"/>
<dbReference type="EMBL" id="VZPB01000012">
    <property type="protein sequence ID" value="KAB0583660.1"/>
    <property type="molecule type" value="Genomic_DNA"/>
</dbReference>
<evidence type="ECO:0000313" key="2">
    <source>
        <dbReference type="EMBL" id="KAB0583660.1"/>
    </source>
</evidence>
<evidence type="ECO:0008006" key="4">
    <source>
        <dbReference type="Google" id="ProtNLM"/>
    </source>
</evidence>
<dbReference type="SUPFAM" id="SSF56601">
    <property type="entry name" value="beta-lactamase/transpeptidase-like"/>
    <property type="match status" value="1"/>
</dbReference>
<dbReference type="AlphaFoldDB" id="A0A643FDM8"/>
<feature type="signal peptide" evidence="1">
    <location>
        <begin position="1"/>
        <end position="19"/>
    </location>
</feature>
<accession>A0A643FDM8</accession>
<dbReference type="OrthoDB" id="8924956at2"/>
<protein>
    <recommendedName>
        <fullName evidence="4">Beta-lactamase family protein</fullName>
    </recommendedName>
</protein>
<dbReference type="Proteomes" id="UP000430120">
    <property type="component" value="Unassembled WGS sequence"/>
</dbReference>
<keyword evidence="3" id="KW-1185">Reference proteome</keyword>
<keyword evidence="1" id="KW-0732">Signal</keyword>
<dbReference type="RefSeq" id="WP_151123512.1">
    <property type="nucleotide sequence ID" value="NZ_CP088081.1"/>
</dbReference>
<dbReference type="InterPro" id="IPR012338">
    <property type="entry name" value="Beta-lactam/transpept-like"/>
</dbReference>
<name>A0A643FDM8_IDEDE</name>
<evidence type="ECO:0000256" key="1">
    <source>
        <dbReference type="SAM" id="SignalP"/>
    </source>
</evidence>